<evidence type="ECO:0000313" key="9">
    <source>
        <dbReference type="Proteomes" id="UP001141806"/>
    </source>
</evidence>
<dbReference type="Proteomes" id="UP001141806">
    <property type="component" value="Unassembled WGS sequence"/>
</dbReference>
<dbReference type="GO" id="GO:0016567">
    <property type="term" value="P:protein ubiquitination"/>
    <property type="evidence" value="ECO:0007669"/>
    <property type="project" value="TreeGrafter"/>
</dbReference>
<evidence type="ECO:0000256" key="5">
    <source>
        <dbReference type="SAM" id="Phobius"/>
    </source>
</evidence>
<name>A0A9Q0KE77_9MAGN</name>
<sequence>MGDEVVLLVEGPTYFSIPQCRICHEGEVESGKRLEAPCGCSGTVKFAHRECVQRWCNEKGDKTCEICLQKFEPGYTAPPKKAQLTDVVVTIRESLELEVPLPLRRQEQELRNPGFMAIVAAEPGYSECSSAAERSASCCRFVALTFGILLLLRHLLALLAGETEHYAFTILILFVLRAGGIIVPLYIMMRTITAIQSRVHRQHQDFDVPMSLQVDEDDDDDEDEHLNYTIHTQVHS</sequence>
<keyword evidence="5" id="KW-0472">Membrane</keyword>
<dbReference type="PANTHER" id="PTHR23012:SF180">
    <property type="entry name" value="RING_FYVE_PHD ZINC FINGER SUPERFAMILY PROTEIN"/>
    <property type="match status" value="1"/>
</dbReference>
<keyword evidence="3" id="KW-0862">Zinc</keyword>
<dbReference type="SMART" id="SM00744">
    <property type="entry name" value="RINGv"/>
    <property type="match status" value="1"/>
</dbReference>
<dbReference type="OrthoDB" id="264354at2759"/>
<dbReference type="PROSITE" id="PS51292">
    <property type="entry name" value="ZF_RING_CH"/>
    <property type="match status" value="1"/>
</dbReference>
<dbReference type="InterPro" id="IPR022143">
    <property type="entry name" value="DUF3675"/>
</dbReference>
<evidence type="ECO:0000259" key="7">
    <source>
        <dbReference type="PROSITE" id="PS51292"/>
    </source>
</evidence>
<dbReference type="PANTHER" id="PTHR23012">
    <property type="entry name" value="RING/FYVE/PHD ZINC FINGER DOMAIN-CONTAINING"/>
    <property type="match status" value="1"/>
</dbReference>
<reference evidence="8" key="1">
    <citation type="journal article" date="2023" name="Plant J.">
        <title>The genome of the king protea, Protea cynaroides.</title>
        <authorList>
            <person name="Chang J."/>
            <person name="Duong T.A."/>
            <person name="Schoeman C."/>
            <person name="Ma X."/>
            <person name="Roodt D."/>
            <person name="Barker N."/>
            <person name="Li Z."/>
            <person name="Van de Peer Y."/>
            <person name="Mizrachi E."/>
        </authorList>
    </citation>
    <scope>NUCLEOTIDE SEQUENCE</scope>
    <source>
        <tissue evidence="8">Young leaves</tissue>
    </source>
</reference>
<dbReference type="FunFam" id="3.30.40.10:FF:000318">
    <property type="entry name" value="E3 ubiquitin-protein ligase MARCH4"/>
    <property type="match status" value="1"/>
</dbReference>
<evidence type="ECO:0000313" key="8">
    <source>
        <dbReference type="EMBL" id="KAJ4968842.1"/>
    </source>
</evidence>
<dbReference type="PROSITE" id="PS50089">
    <property type="entry name" value="ZF_RING_2"/>
    <property type="match status" value="1"/>
</dbReference>
<dbReference type="InterPro" id="IPR013083">
    <property type="entry name" value="Znf_RING/FYVE/PHD"/>
</dbReference>
<evidence type="ECO:0000256" key="3">
    <source>
        <dbReference type="ARBA" id="ARBA00022833"/>
    </source>
</evidence>
<feature type="domain" description="RING-type" evidence="6">
    <location>
        <begin position="20"/>
        <end position="67"/>
    </location>
</feature>
<dbReference type="SUPFAM" id="SSF57850">
    <property type="entry name" value="RING/U-box"/>
    <property type="match status" value="1"/>
</dbReference>
<dbReference type="InterPro" id="IPR001841">
    <property type="entry name" value="Znf_RING"/>
</dbReference>
<dbReference type="InterPro" id="IPR011016">
    <property type="entry name" value="Znf_RING-CH"/>
</dbReference>
<evidence type="ECO:0000256" key="1">
    <source>
        <dbReference type="ARBA" id="ARBA00022723"/>
    </source>
</evidence>
<dbReference type="GO" id="GO:0004842">
    <property type="term" value="F:ubiquitin-protein transferase activity"/>
    <property type="evidence" value="ECO:0007669"/>
    <property type="project" value="TreeGrafter"/>
</dbReference>
<keyword evidence="1" id="KW-0479">Metal-binding</keyword>
<dbReference type="GO" id="GO:0016020">
    <property type="term" value="C:membrane"/>
    <property type="evidence" value="ECO:0007669"/>
    <property type="project" value="TreeGrafter"/>
</dbReference>
<dbReference type="CDD" id="cd16495">
    <property type="entry name" value="RING_CH-C4HC3_MARCH"/>
    <property type="match status" value="1"/>
</dbReference>
<keyword evidence="5" id="KW-1133">Transmembrane helix</keyword>
<evidence type="ECO:0000256" key="4">
    <source>
        <dbReference type="PROSITE-ProRule" id="PRU00175"/>
    </source>
</evidence>
<dbReference type="Pfam" id="PF12906">
    <property type="entry name" value="RINGv"/>
    <property type="match status" value="1"/>
</dbReference>
<dbReference type="Pfam" id="PF12428">
    <property type="entry name" value="DUF3675"/>
    <property type="match status" value="1"/>
</dbReference>
<protein>
    <recommendedName>
        <fullName evidence="10">RING-CH-type domain-containing protein</fullName>
    </recommendedName>
</protein>
<gene>
    <name evidence="8" type="ORF">NE237_015543</name>
</gene>
<feature type="domain" description="RING-CH-type" evidence="7">
    <location>
        <begin position="12"/>
        <end position="74"/>
    </location>
</feature>
<dbReference type="EMBL" id="JAMYWD010000006">
    <property type="protein sequence ID" value="KAJ4968842.1"/>
    <property type="molecule type" value="Genomic_DNA"/>
</dbReference>
<keyword evidence="2 4" id="KW-0863">Zinc-finger</keyword>
<keyword evidence="5" id="KW-0812">Transmembrane</keyword>
<evidence type="ECO:0000256" key="2">
    <source>
        <dbReference type="ARBA" id="ARBA00022771"/>
    </source>
</evidence>
<feature type="transmembrane region" description="Helical" evidence="5">
    <location>
        <begin position="141"/>
        <end position="160"/>
    </location>
</feature>
<accession>A0A9Q0KE77</accession>
<comment type="caution">
    <text evidence="8">The sequence shown here is derived from an EMBL/GenBank/DDBJ whole genome shotgun (WGS) entry which is preliminary data.</text>
</comment>
<evidence type="ECO:0008006" key="10">
    <source>
        <dbReference type="Google" id="ProtNLM"/>
    </source>
</evidence>
<dbReference type="GO" id="GO:0008270">
    <property type="term" value="F:zinc ion binding"/>
    <property type="evidence" value="ECO:0007669"/>
    <property type="project" value="UniProtKB-KW"/>
</dbReference>
<feature type="transmembrane region" description="Helical" evidence="5">
    <location>
        <begin position="166"/>
        <end position="188"/>
    </location>
</feature>
<proteinExistence type="predicted"/>
<dbReference type="AlphaFoldDB" id="A0A9Q0KE77"/>
<organism evidence="8 9">
    <name type="scientific">Protea cynaroides</name>
    <dbReference type="NCBI Taxonomy" id="273540"/>
    <lineage>
        <taxon>Eukaryota</taxon>
        <taxon>Viridiplantae</taxon>
        <taxon>Streptophyta</taxon>
        <taxon>Embryophyta</taxon>
        <taxon>Tracheophyta</taxon>
        <taxon>Spermatophyta</taxon>
        <taxon>Magnoliopsida</taxon>
        <taxon>Proteales</taxon>
        <taxon>Proteaceae</taxon>
        <taxon>Protea</taxon>
    </lineage>
</organism>
<dbReference type="InterPro" id="IPR033275">
    <property type="entry name" value="MARCH-like"/>
</dbReference>
<keyword evidence="9" id="KW-1185">Reference proteome</keyword>
<dbReference type="Gene3D" id="3.30.40.10">
    <property type="entry name" value="Zinc/RING finger domain, C3HC4 (zinc finger)"/>
    <property type="match status" value="1"/>
</dbReference>
<evidence type="ECO:0000259" key="6">
    <source>
        <dbReference type="PROSITE" id="PS50089"/>
    </source>
</evidence>